<dbReference type="InterPro" id="IPR008990">
    <property type="entry name" value="Elect_transpt_acc-like_dom_sf"/>
</dbReference>
<organism evidence="1 2">
    <name type="scientific">Alteripontixanthobacter maritimus</name>
    <dbReference type="NCBI Taxonomy" id="2161824"/>
    <lineage>
        <taxon>Bacteria</taxon>
        <taxon>Pseudomonadati</taxon>
        <taxon>Pseudomonadota</taxon>
        <taxon>Alphaproteobacteria</taxon>
        <taxon>Sphingomonadales</taxon>
        <taxon>Erythrobacteraceae</taxon>
        <taxon>Alteripontixanthobacter</taxon>
    </lineage>
</organism>
<dbReference type="GO" id="GO:0004146">
    <property type="term" value="F:dihydrofolate reductase activity"/>
    <property type="evidence" value="ECO:0007669"/>
    <property type="project" value="InterPro"/>
</dbReference>
<dbReference type="OrthoDB" id="8420333at2"/>
<protein>
    <submittedName>
        <fullName evidence="1">Dihydrofolate reductase type</fullName>
    </submittedName>
</protein>
<accession>A0A369Q4U0</accession>
<dbReference type="Proteomes" id="UP000253727">
    <property type="component" value="Unassembled WGS sequence"/>
</dbReference>
<dbReference type="Pfam" id="PF06442">
    <property type="entry name" value="DHFR_2"/>
    <property type="match status" value="1"/>
</dbReference>
<dbReference type="SUPFAM" id="SSF50090">
    <property type="entry name" value="Electron transport accessory proteins"/>
    <property type="match status" value="1"/>
</dbReference>
<sequence length="121" mass="13282">MTSPTDSALVERKWALGDLVQKKRNSEWRGVVVGFYSTDATPEGYNVESLFERGSCQLWPASALIDWDGQGAPEQLAARIEALETMVRSLTASLDQITGDVANDSYEDLLDEARTLTGETP</sequence>
<name>A0A369Q4U0_9SPHN</name>
<keyword evidence="2" id="KW-1185">Reference proteome</keyword>
<dbReference type="RefSeq" id="WP_115366049.1">
    <property type="nucleotide sequence ID" value="NZ_QBKA01000002.1"/>
</dbReference>
<reference evidence="1 2" key="1">
    <citation type="submission" date="2018-04" db="EMBL/GenBank/DDBJ databases">
        <title>Altererythrobacter sp. HME9302 genome sequencing and assembly.</title>
        <authorList>
            <person name="Kang H."/>
            <person name="Kim H."/>
            <person name="Joh K."/>
        </authorList>
    </citation>
    <scope>NUCLEOTIDE SEQUENCE [LARGE SCALE GENOMIC DNA]</scope>
    <source>
        <strain evidence="1 2">HME9302</strain>
    </source>
</reference>
<dbReference type="InterPro" id="IPR009159">
    <property type="entry name" value="Dhfr_type_II"/>
</dbReference>
<evidence type="ECO:0000313" key="1">
    <source>
        <dbReference type="EMBL" id="RDC59744.1"/>
    </source>
</evidence>
<comment type="caution">
    <text evidence="1">The sequence shown here is derived from an EMBL/GenBank/DDBJ whole genome shotgun (WGS) entry which is preliminary data.</text>
</comment>
<evidence type="ECO:0000313" key="2">
    <source>
        <dbReference type="Proteomes" id="UP000253727"/>
    </source>
</evidence>
<dbReference type="InterPro" id="IPR023408">
    <property type="entry name" value="MscS_beta-dom_sf"/>
</dbReference>
<proteinExistence type="predicted"/>
<dbReference type="GO" id="GO:0009410">
    <property type="term" value="P:response to xenobiotic stimulus"/>
    <property type="evidence" value="ECO:0007669"/>
    <property type="project" value="InterPro"/>
</dbReference>
<dbReference type="AlphaFoldDB" id="A0A369Q4U0"/>
<gene>
    <name evidence="1" type="ORF">HME9302_00939</name>
</gene>
<dbReference type="EMBL" id="QBKA01000002">
    <property type="protein sequence ID" value="RDC59744.1"/>
    <property type="molecule type" value="Genomic_DNA"/>
</dbReference>
<dbReference type="Gene3D" id="2.30.30.60">
    <property type="match status" value="1"/>
</dbReference>